<accession>A0A381WI91</accession>
<evidence type="ECO:0008006" key="7">
    <source>
        <dbReference type="Google" id="ProtNLM"/>
    </source>
</evidence>
<dbReference type="Pfam" id="PF07681">
    <property type="entry name" value="DoxX"/>
    <property type="match status" value="1"/>
</dbReference>
<organism evidence="6">
    <name type="scientific">marine metagenome</name>
    <dbReference type="NCBI Taxonomy" id="408172"/>
    <lineage>
        <taxon>unclassified sequences</taxon>
        <taxon>metagenomes</taxon>
        <taxon>ecological metagenomes</taxon>
    </lineage>
</organism>
<evidence type="ECO:0000256" key="1">
    <source>
        <dbReference type="ARBA" id="ARBA00004141"/>
    </source>
</evidence>
<dbReference type="EMBL" id="UINC01011893">
    <property type="protein sequence ID" value="SVA52220.1"/>
    <property type="molecule type" value="Genomic_DNA"/>
</dbReference>
<evidence type="ECO:0000256" key="2">
    <source>
        <dbReference type="ARBA" id="ARBA00022692"/>
    </source>
</evidence>
<feature type="transmembrane region" description="Helical" evidence="5">
    <location>
        <begin position="97"/>
        <end position="121"/>
    </location>
</feature>
<proteinExistence type="predicted"/>
<feature type="transmembrane region" description="Helical" evidence="5">
    <location>
        <begin position="48"/>
        <end position="69"/>
    </location>
</feature>
<evidence type="ECO:0000256" key="4">
    <source>
        <dbReference type="ARBA" id="ARBA00023136"/>
    </source>
</evidence>
<comment type="subcellular location">
    <subcellularLocation>
        <location evidence="1">Membrane</location>
        <topology evidence="1">Multi-pass membrane protein</topology>
    </subcellularLocation>
</comment>
<protein>
    <recommendedName>
        <fullName evidence="7">DoxX family protein</fullName>
    </recommendedName>
</protein>
<dbReference type="AlphaFoldDB" id="A0A381WI91"/>
<dbReference type="InterPro" id="IPR032808">
    <property type="entry name" value="DoxX"/>
</dbReference>
<evidence type="ECO:0000256" key="3">
    <source>
        <dbReference type="ARBA" id="ARBA00022989"/>
    </source>
</evidence>
<evidence type="ECO:0000256" key="5">
    <source>
        <dbReference type="SAM" id="Phobius"/>
    </source>
</evidence>
<keyword evidence="3 5" id="KW-1133">Transmembrane helix</keyword>
<feature type="transmembrane region" description="Helical" evidence="5">
    <location>
        <begin position="153"/>
        <end position="173"/>
    </location>
</feature>
<name>A0A381WI91_9ZZZZ</name>
<evidence type="ECO:0000313" key="6">
    <source>
        <dbReference type="EMBL" id="SVA52220.1"/>
    </source>
</evidence>
<reference evidence="6" key="1">
    <citation type="submission" date="2018-05" db="EMBL/GenBank/DDBJ databases">
        <authorList>
            <person name="Lanie J.A."/>
            <person name="Ng W.-L."/>
            <person name="Kazmierczak K.M."/>
            <person name="Andrzejewski T.M."/>
            <person name="Davidsen T.M."/>
            <person name="Wayne K.J."/>
            <person name="Tettelin H."/>
            <person name="Glass J.I."/>
            <person name="Rusch D."/>
            <person name="Podicherti R."/>
            <person name="Tsui H.-C.T."/>
            <person name="Winkler M.E."/>
        </authorList>
    </citation>
    <scope>NUCLEOTIDE SEQUENCE</scope>
</reference>
<keyword evidence="2 5" id="KW-0812">Transmembrane</keyword>
<keyword evidence="4 5" id="KW-0472">Membrane</keyword>
<sequence>MKKSNIIILLICLIHPISFAQSVAEQSQSVAELYGDRIELLGITFKDPLVLCQILIAIFISIAFIQSGIDKIIDRKGNLEFFNAHFSDSILKGLTPLLLTVLTLFELTGGIMLVYGIYFAFAEKTTLWIFYGFVVLALTLILLFAGQRIAKDYLGAADLVPYFMLIILGIMSMY</sequence>
<gene>
    <name evidence="6" type="ORF">METZ01_LOCUS105074</name>
</gene>
<feature type="transmembrane region" description="Helical" evidence="5">
    <location>
        <begin position="127"/>
        <end position="146"/>
    </location>
</feature>